<dbReference type="InterPro" id="IPR000387">
    <property type="entry name" value="Tyr_Pase_dom"/>
</dbReference>
<feature type="compositionally biased region" description="Basic and acidic residues" evidence="2">
    <location>
        <begin position="1059"/>
        <end position="1068"/>
    </location>
</feature>
<dbReference type="InterPro" id="IPR029021">
    <property type="entry name" value="Prot-tyrosine_phosphatase-like"/>
</dbReference>
<feature type="region of interest" description="Disordered" evidence="2">
    <location>
        <begin position="896"/>
        <end position="990"/>
    </location>
</feature>
<feature type="domain" description="Phosphatase tensin-type" evidence="4">
    <location>
        <begin position="199"/>
        <end position="375"/>
    </location>
</feature>
<evidence type="ECO:0000259" key="5">
    <source>
        <dbReference type="PROSITE" id="PS51182"/>
    </source>
</evidence>
<feature type="compositionally biased region" description="Basic and acidic residues" evidence="2">
    <location>
        <begin position="1178"/>
        <end position="1191"/>
    </location>
</feature>
<evidence type="ECO:0000313" key="7">
    <source>
        <dbReference type="Proteomes" id="UP001530377"/>
    </source>
</evidence>
<evidence type="ECO:0008006" key="8">
    <source>
        <dbReference type="Google" id="ProtNLM"/>
    </source>
</evidence>
<feature type="compositionally biased region" description="Polar residues" evidence="2">
    <location>
        <begin position="1036"/>
        <end position="1050"/>
    </location>
</feature>
<feature type="compositionally biased region" description="Acidic residues" evidence="2">
    <location>
        <begin position="1155"/>
        <end position="1174"/>
    </location>
</feature>
<feature type="compositionally biased region" description="Low complexity" evidence="2">
    <location>
        <begin position="35"/>
        <end position="60"/>
    </location>
</feature>
<dbReference type="SMART" id="SM01326">
    <property type="entry name" value="PTEN_C2"/>
    <property type="match status" value="1"/>
</dbReference>
<dbReference type="PROSITE" id="PS51182">
    <property type="entry name" value="C2_TENSIN"/>
    <property type="match status" value="1"/>
</dbReference>
<feature type="compositionally biased region" description="Gly residues" evidence="2">
    <location>
        <begin position="706"/>
        <end position="725"/>
    </location>
</feature>
<dbReference type="GO" id="GO:0016791">
    <property type="term" value="F:phosphatase activity"/>
    <property type="evidence" value="ECO:0007669"/>
    <property type="project" value="UniProtKB-ARBA"/>
</dbReference>
<gene>
    <name evidence="6" type="ORF">ACHAXA_002884</name>
</gene>
<dbReference type="InterPro" id="IPR051281">
    <property type="entry name" value="Dual-spec_lipid-protein_phosph"/>
</dbReference>
<proteinExistence type="predicted"/>
<reference evidence="6 7" key="1">
    <citation type="submission" date="2024-10" db="EMBL/GenBank/DDBJ databases">
        <title>Updated reference genomes for cyclostephanoid diatoms.</title>
        <authorList>
            <person name="Roberts W.R."/>
            <person name="Alverson A.J."/>
        </authorList>
    </citation>
    <scope>NUCLEOTIDE SEQUENCE [LARGE SCALE GENOMIC DNA]</scope>
    <source>
        <strain evidence="6 7">AJA228-03</strain>
    </source>
</reference>
<dbReference type="AlphaFoldDB" id="A0ABD3SGW9"/>
<dbReference type="PANTHER" id="PTHR12305:SF94">
    <property type="entry name" value="PHOSPHATIDYLINOSITOL-3,4,5-TRISPHOSPHATE 3-PHOSPHATASE"/>
    <property type="match status" value="1"/>
</dbReference>
<feature type="region of interest" description="Disordered" evidence="2">
    <location>
        <begin position="656"/>
        <end position="824"/>
    </location>
</feature>
<evidence type="ECO:0000256" key="1">
    <source>
        <dbReference type="ARBA" id="ARBA00022801"/>
    </source>
</evidence>
<feature type="region of interest" description="Disordered" evidence="2">
    <location>
        <begin position="869"/>
        <end position="888"/>
    </location>
</feature>
<organism evidence="6 7">
    <name type="scientific">Cyclostephanos tholiformis</name>
    <dbReference type="NCBI Taxonomy" id="382380"/>
    <lineage>
        <taxon>Eukaryota</taxon>
        <taxon>Sar</taxon>
        <taxon>Stramenopiles</taxon>
        <taxon>Ochrophyta</taxon>
        <taxon>Bacillariophyta</taxon>
        <taxon>Coscinodiscophyceae</taxon>
        <taxon>Thalassiosirophycidae</taxon>
        <taxon>Stephanodiscales</taxon>
        <taxon>Stephanodiscaceae</taxon>
        <taxon>Cyclostephanos</taxon>
    </lineage>
</organism>
<feature type="compositionally biased region" description="Low complexity" evidence="2">
    <location>
        <begin position="581"/>
        <end position="591"/>
    </location>
</feature>
<dbReference type="InterPro" id="IPR035892">
    <property type="entry name" value="C2_domain_sf"/>
</dbReference>
<accession>A0ABD3SGW9</accession>
<dbReference type="Pfam" id="PF10409">
    <property type="entry name" value="PTEN_C2"/>
    <property type="match status" value="1"/>
</dbReference>
<comment type="caution">
    <text evidence="6">The sequence shown here is derived from an EMBL/GenBank/DDBJ whole genome shotgun (WGS) entry which is preliminary data.</text>
</comment>
<feature type="region of interest" description="Disordered" evidence="2">
    <location>
        <begin position="1152"/>
        <end position="1194"/>
    </location>
</feature>
<feature type="compositionally biased region" description="Acidic residues" evidence="2">
    <location>
        <begin position="896"/>
        <end position="935"/>
    </location>
</feature>
<keyword evidence="7" id="KW-1185">Reference proteome</keyword>
<evidence type="ECO:0000256" key="2">
    <source>
        <dbReference type="SAM" id="MobiDB-lite"/>
    </source>
</evidence>
<dbReference type="InterPro" id="IPR014020">
    <property type="entry name" value="Tensin_C2-dom"/>
</dbReference>
<protein>
    <recommendedName>
        <fullName evidence="8">Phosphatidylinositol-3,4,5-trisphosphate 3-phosphatase</fullName>
    </recommendedName>
</protein>
<dbReference type="EMBL" id="JALLPB020000034">
    <property type="protein sequence ID" value="KAL3823543.1"/>
    <property type="molecule type" value="Genomic_DNA"/>
</dbReference>
<feature type="domain" description="Tyrosine specific protein phosphatases" evidence="3">
    <location>
        <begin position="290"/>
        <end position="355"/>
    </location>
</feature>
<dbReference type="Gene3D" id="3.90.190.10">
    <property type="entry name" value="Protein tyrosine phosphatase superfamily"/>
    <property type="match status" value="1"/>
</dbReference>
<dbReference type="InterPro" id="IPR029023">
    <property type="entry name" value="Tensin_phosphatase"/>
</dbReference>
<dbReference type="Gene3D" id="2.60.40.1110">
    <property type="match status" value="1"/>
</dbReference>
<feature type="region of interest" description="Disordered" evidence="2">
    <location>
        <begin position="1031"/>
        <end position="1070"/>
    </location>
</feature>
<dbReference type="SUPFAM" id="SSF49562">
    <property type="entry name" value="C2 domain (Calcium/lipid-binding domain, CaLB)"/>
    <property type="match status" value="1"/>
</dbReference>
<keyword evidence="1" id="KW-0378">Hydrolase</keyword>
<feature type="compositionally biased region" description="Gly residues" evidence="2">
    <location>
        <begin position="596"/>
        <end position="608"/>
    </location>
</feature>
<feature type="compositionally biased region" description="Basic and acidic residues" evidence="2">
    <location>
        <begin position="728"/>
        <end position="739"/>
    </location>
</feature>
<evidence type="ECO:0000259" key="3">
    <source>
        <dbReference type="PROSITE" id="PS50056"/>
    </source>
</evidence>
<dbReference type="PANTHER" id="PTHR12305">
    <property type="entry name" value="PHOSPHATASE WITH HOMOLOGY TO TENSIN"/>
    <property type="match status" value="1"/>
</dbReference>
<dbReference type="Proteomes" id="UP001530377">
    <property type="component" value="Unassembled WGS sequence"/>
</dbReference>
<feature type="region of interest" description="Disordered" evidence="2">
    <location>
        <begin position="402"/>
        <end position="435"/>
    </location>
</feature>
<feature type="region of interest" description="Disordered" evidence="2">
    <location>
        <begin position="566"/>
        <end position="611"/>
    </location>
</feature>
<dbReference type="SUPFAM" id="SSF52799">
    <property type="entry name" value="(Phosphotyrosine protein) phosphatases II"/>
    <property type="match status" value="1"/>
</dbReference>
<dbReference type="PROSITE" id="PS51181">
    <property type="entry name" value="PPASE_TENSIN"/>
    <property type="match status" value="1"/>
</dbReference>
<feature type="compositionally biased region" description="Low complexity" evidence="2">
    <location>
        <begin position="963"/>
        <end position="976"/>
    </location>
</feature>
<evidence type="ECO:0000259" key="4">
    <source>
        <dbReference type="PROSITE" id="PS51181"/>
    </source>
</evidence>
<name>A0ABD3SGW9_9STRA</name>
<evidence type="ECO:0000313" key="6">
    <source>
        <dbReference type="EMBL" id="KAL3823543.1"/>
    </source>
</evidence>
<feature type="region of interest" description="Disordered" evidence="2">
    <location>
        <begin position="20"/>
        <end position="106"/>
    </location>
</feature>
<sequence length="1235" mass="132186">MWGSLGDRLAGLGDVISAGASAHARQQRRDESHSHSYSSSSTVPTTTESTTTTTTSTTTTVEANDGPVPVGGGTIVIMPPSPPPAASSSSSHERTMMPDGDADDVDPTAVDGRHRHLEERVPPQHHHAGLSSALSSLRGWTSSIAESTMVMMSEAQRTLEAEQARIRDAAPSLFGGGDGGRQQQQQRHHRMGKRDIDLPLDVEALRDAEVVYVTDRLLTMGHPHLQSSVDGDITPNRKLAAVGHMLRKRHGGHYMVWNLSEVDYDAYMLDDMVLSYKFPGSPSPPLGLLLKLLMAMESWLKADSRNVAVVHCLTGRGRTSTVLAAFLCWVGEAGFHDINDALSYIARCKRLSIKSLTIPSQVRYAGYFANMLDGVRPSSTPLTLKRIIMSEAPKFGRRLVPTTTATSSSSSAAAAAAEPDDGEDSATSSSSSSSRVWGCAPYLQLFKAGNLIFTAAASVNYSQSIDDLPFCSVSDGSISFLADVNIQGDVLLRCRHMTKSGQRISMFRAAFHTGYVPPRVLRLTKAQLDGACEDRRFDDGFFVDLIFEACDDASAVVSTIAGGDDRVTTSDVGGDGGGSGDDAATTTMTGVDDGGDGGGGITEGGEGGTANEAATRRSMGTLGTGTVVSASAYDSMLHRDSRFWDVIAQRREENMRRRKATEEGTGMAGVGSRPDVGGGVREVGDEVDSPFFGPTIGKRRDFVARGSGGGTTDDVNGEGGRGGGDTPLDDKSKVQREKMSAFSIGEEFGLDAPPPSSSSSSSSAKTGGSVSLVMPSSPQPRGKDTLMEALMDLEDDGLGEDGEVVFGGDDDKGDADSPAVDEAADIDLPGLTDAAAVVFSIDLPAMMDKVPSPPEGGLVTETAMRNDFTTENESPHTTTDDNDHLRGATGLDAVDLDTQTDLDGDTVNIDVEDTNNDFGDADYFDDLDDDAELEDLEGRRRNTRAPSTPDAASVAVRHSPRLSAASAASGSNLASSPRKSNDEGDVSPPPPRYLCDWAQAIISRYCCRHHPDYKYRSAPPKEDTYVASAQDGEDTSVASAQDLSVESQLTEADDDDGGGGEKDDHDDAASSLCGLDASVDIPSFDITDYTANEYDVNERTAHYMERRPISAANRCAIEAVYMVEALTLVKSMRTMRRQEIAERVQDKYNNKKWDDVEDGNDDEYGDGNNDEYDNNEYNSKDSNKDYNNKDEEKEEVEDEWSELLLLPAVLLLLAALLPPQNASPQKSLLLLQCQQ</sequence>
<dbReference type="InterPro" id="IPR016130">
    <property type="entry name" value="Tyr_Pase_AS"/>
</dbReference>
<feature type="region of interest" description="Disordered" evidence="2">
    <location>
        <begin position="172"/>
        <end position="193"/>
    </location>
</feature>
<feature type="compositionally biased region" description="Acidic residues" evidence="2">
    <location>
        <begin position="791"/>
        <end position="803"/>
    </location>
</feature>
<feature type="domain" description="C2 tensin-type" evidence="5">
    <location>
        <begin position="379"/>
        <end position="550"/>
    </location>
</feature>
<dbReference type="PROSITE" id="PS00383">
    <property type="entry name" value="TYR_PHOSPHATASE_1"/>
    <property type="match status" value="1"/>
</dbReference>
<dbReference type="PROSITE" id="PS50056">
    <property type="entry name" value="TYR_PHOSPHATASE_2"/>
    <property type="match status" value="1"/>
</dbReference>
<feature type="compositionally biased region" description="Low complexity" evidence="2">
    <location>
        <begin position="402"/>
        <end position="417"/>
    </location>
</feature>